<evidence type="ECO:0000259" key="2">
    <source>
        <dbReference type="Pfam" id="PF04773"/>
    </source>
</evidence>
<dbReference type="Pfam" id="PF04773">
    <property type="entry name" value="FecR"/>
    <property type="match status" value="1"/>
</dbReference>
<name>A0A1I2NI20_9FLAO</name>
<dbReference type="PIRSF" id="PIRSF018266">
    <property type="entry name" value="FecR"/>
    <property type="match status" value="1"/>
</dbReference>
<dbReference type="GO" id="GO:0016989">
    <property type="term" value="F:sigma factor antagonist activity"/>
    <property type="evidence" value="ECO:0007669"/>
    <property type="project" value="TreeGrafter"/>
</dbReference>
<dbReference type="PANTHER" id="PTHR30273:SF2">
    <property type="entry name" value="PROTEIN FECR"/>
    <property type="match status" value="1"/>
</dbReference>
<evidence type="ECO:0000313" key="5">
    <source>
        <dbReference type="Proteomes" id="UP000199116"/>
    </source>
</evidence>
<keyword evidence="1" id="KW-0812">Transmembrane</keyword>
<dbReference type="InterPro" id="IPR032508">
    <property type="entry name" value="FecR_C"/>
</dbReference>
<protein>
    <submittedName>
        <fullName evidence="4">FecR family protein</fullName>
    </submittedName>
</protein>
<feature type="transmembrane region" description="Helical" evidence="1">
    <location>
        <begin position="68"/>
        <end position="88"/>
    </location>
</feature>
<dbReference type="AlphaFoldDB" id="A0A1I2NI20"/>
<dbReference type="InterPro" id="IPR006860">
    <property type="entry name" value="FecR"/>
</dbReference>
<dbReference type="Proteomes" id="UP000199116">
    <property type="component" value="Unassembled WGS sequence"/>
</dbReference>
<keyword evidence="1" id="KW-1133">Transmembrane helix</keyword>
<reference evidence="5" key="1">
    <citation type="submission" date="2016-10" db="EMBL/GenBank/DDBJ databases">
        <authorList>
            <person name="Varghese N."/>
            <person name="Submissions S."/>
        </authorList>
    </citation>
    <scope>NUCLEOTIDE SEQUENCE [LARGE SCALE GENOMIC DNA]</scope>
    <source>
        <strain evidence="5">DSM 23515</strain>
    </source>
</reference>
<proteinExistence type="predicted"/>
<dbReference type="InterPro" id="IPR012373">
    <property type="entry name" value="Ferrdict_sens_TM"/>
</dbReference>
<keyword evidence="5" id="KW-1185">Reference proteome</keyword>
<evidence type="ECO:0000313" key="4">
    <source>
        <dbReference type="EMBL" id="SFG03615.1"/>
    </source>
</evidence>
<feature type="domain" description="FecR protein" evidence="2">
    <location>
        <begin position="101"/>
        <end position="195"/>
    </location>
</feature>
<gene>
    <name evidence="4" type="ORF">SAMN04488033_12226</name>
</gene>
<feature type="domain" description="Protein FecR C-terminal" evidence="3">
    <location>
        <begin position="237"/>
        <end position="303"/>
    </location>
</feature>
<keyword evidence="1" id="KW-0472">Membrane</keyword>
<dbReference type="RefSeq" id="WP_093305704.1">
    <property type="nucleotide sequence ID" value="NZ_FOOH01000022.1"/>
</dbReference>
<dbReference type="Gene3D" id="2.60.120.1440">
    <property type="match status" value="1"/>
</dbReference>
<evidence type="ECO:0000256" key="1">
    <source>
        <dbReference type="SAM" id="Phobius"/>
    </source>
</evidence>
<dbReference type="PANTHER" id="PTHR30273">
    <property type="entry name" value="PERIPLASMIC SIGNAL SENSOR AND SIGMA FACTOR ACTIVATOR FECR-RELATED"/>
    <property type="match status" value="1"/>
</dbReference>
<accession>A0A1I2NI20</accession>
<dbReference type="EMBL" id="FOOH01000022">
    <property type="protein sequence ID" value="SFG03615.1"/>
    <property type="molecule type" value="Genomic_DNA"/>
</dbReference>
<dbReference type="Gene3D" id="3.55.50.30">
    <property type="match status" value="1"/>
</dbReference>
<sequence>MKERLFKKLLEKYEKGNATSREKRAVELFLTSLQETGGSPSEREYEHQLKYRILKNIKKKGTQRTRQIYQAIAVAAALLLMLGSYAYISNFPSPELTEYSEIITRKGEQKSIILSDSSQVILNADSRIIFPKKFSQEERAIKLEGEAYFSVTHEKNRPFVISSGNFVTQVLGTRFTVRNYPEETSEVVVLSGKVRVSDKINQSQIITKNQRIRLVNNKILLDQVNSEMVTSWLQKKVHFEESTPAELARILNRRYDIKVLIDESRAGLPPLSGNFSGESIWDVLESLEFIFGIENRKINRDTIELFKNK</sequence>
<dbReference type="Pfam" id="PF16344">
    <property type="entry name" value="FecR_C"/>
    <property type="match status" value="1"/>
</dbReference>
<organism evidence="4 5">
    <name type="scientific">Salegentibacter agarivorans</name>
    <dbReference type="NCBI Taxonomy" id="345907"/>
    <lineage>
        <taxon>Bacteria</taxon>
        <taxon>Pseudomonadati</taxon>
        <taxon>Bacteroidota</taxon>
        <taxon>Flavobacteriia</taxon>
        <taxon>Flavobacteriales</taxon>
        <taxon>Flavobacteriaceae</taxon>
        <taxon>Salegentibacter</taxon>
    </lineage>
</organism>
<evidence type="ECO:0000259" key="3">
    <source>
        <dbReference type="Pfam" id="PF16344"/>
    </source>
</evidence>